<reference evidence="1" key="2">
    <citation type="journal article" date="2021" name="PeerJ">
        <title>Extensive microbial diversity within the chicken gut microbiome revealed by metagenomics and culture.</title>
        <authorList>
            <person name="Gilroy R."/>
            <person name="Ravi A."/>
            <person name="Getino M."/>
            <person name="Pursley I."/>
            <person name="Horton D.L."/>
            <person name="Alikhan N.F."/>
            <person name="Baker D."/>
            <person name="Gharbi K."/>
            <person name="Hall N."/>
            <person name="Watson M."/>
            <person name="Adriaenssens E.M."/>
            <person name="Foster-Nyarko E."/>
            <person name="Jarju S."/>
            <person name="Secka A."/>
            <person name="Antonio M."/>
            <person name="Oren A."/>
            <person name="Chaudhuri R.R."/>
            <person name="La Ragione R."/>
            <person name="Hildebrand F."/>
            <person name="Pallen M.J."/>
        </authorList>
    </citation>
    <scope>NUCLEOTIDE SEQUENCE</scope>
    <source>
        <strain evidence="1">D5-748</strain>
    </source>
</reference>
<dbReference type="InterPro" id="IPR010994">
    <property type="entry name" value="RuvA_2-like"/>
</dbReference>
<dbReference type="Proteomes" id="UP000823619">
    <property type="component" value="Unassembled WGS sequence"/>
</dbReference>
<dbReference type="SUPFAM" id="SSF47781">
    <property type="entry name" value="RuvA domain 2-like"/>
    <property type="match status" value="1"/>
</dbReference>
<evidence type="ECO:0000313" key="1">
    <source>
        <dbReference type="EMBL" id="MBO8444988.1"/>
    </source>
</evidence>
<accession>A0A9D9ECN1</accession>
<dbReference type="AlphaFoldDB" id="A0A9D9ECN1"/>
<evidence type="ECO:0000313" key="2">
    <source>
        <dbReference type="Proteomes" id="UP000823619"/>
    </source>
</evidence>
<sequence>MEMKKGGKGLTDGLVLDVSGGISVLQGHGCAGSVVLRLLAVMAVMLAAGMCRSPAYAQPETEPYAAMMHIAGVSDPEDLDESFVEEMYSFMASPVCINTATRSRLLDSGLFSQYQIASLLDYRSRSGDILSLAELAAVDGFGREYAAALSHFISFDSDALPGRSSDAPGYVANSLTLRYGARKKEREEYEHSYAFKYGLEINDRVEVNLTGRTGYGNPLFPPEVSSFNVTCYGRGRLGKVIAGDFNARFGQGLALWSGFSMGGLSAPESYSRRPSGLSPYRSYSGEGTFRGLAADFSAGRFTISSFLAAEGTREQIYGDRDAPLSLVPAVNIGYFGRDGQASVTCYAQSGTMLPGMGKDSLLTSAAMFSDIKCSADMRYVIRGTELFSEVAVDVINLAVAAVAGSRFRIGERLDMAVSGRYYPAGYSASRSGAVRSGTRCSNEYAVSVSGVFTAGEYVQQAGKTGFGSSVPGHRGVFGADVSHAPEPRYGTDRPTSQIKLLFDYDWQASPETGIAIRVTERLRNWGEPFRTDVRADVKYSSGKFALAVRMNALHCEGLGLLAYMEGGYRSGPLSLWLRAGVFRVDNWNDRIYAYERDAPGNFNVPAYYGRGYWTALTAGVKCAGWCRIYLRAAFQDCPWASPGADEGRPGKAEVKLQLSIDI</sequence>
<dbReference type="EMBL" id="JADIMO010000056">
    <property type="protein sequence ID" value="MBO8444988.1"/>
    <property type="molecule type" value="Genomic_DNA"/>
</dbReference>
<comment type="caution">
    <text evidence="1">The sequence shown here is derived from an EMBL/GenBank/DDBJ whole genome shotgun (WGS) entry which is preliminary data.</text>
</comment>
<name>A0A9D9ECN1_9BACT</name>
<evidence type="ECO:0008006" key="3">
    <source>
        <dbReference type="Google" id="ProtNLM"/>
    </source>
</evidence>
<organism evidence="1 2">
    <name type="scientific">Candidatus Cryptobacteroides merdavium</name>
    <dbReference type="NCBI Taxonomy" id="2840769"/>
    <lineage>
        <taxon>Bacteria</taxon>
        <taxon>Pseudomonadati</taxon>
        <taxon>Bacteroidota</taxon>
        <taxon>Bacteroidia</taxon>
        <taxon>Bacteroidales</taxon>
        <taxon>Candidatus Cryptobacteroides</taxon>
    </lineage>
</organism>
<proteinExistence type="predicted"/>
<protein>
    <recommendedName>
        <fullName evidence="3">Helix-hairpin-helix domain-containing protein</fullName>
    </recommendedName>
</protein>
<gene>
    <name evidence="1" type="ORF">IAC23_04750</name>
</gene>
<reference evidence="1" key="1">
    <citation type="submission" date="2020-10" db="EMBL/GenBank/DDBJ databases">
        <authorList>
            <person name="Gilroy R."/>
        </authorList>
    </citation>
    <scope>NUCLEOTIDE SEQUENCE</scope>
    <source>
        <strain evidence="1">D5-748</strain>
    </source>
</reference>